<dbReference type="Pfam" id="PF02926">
    <property type="entry name" value="THUMP"/>
    <property type="match status" value="1"/>
</dbReference>
<dbReference type="Gene3D" id="3.30.2130.30">
    <property type="match status" value="1"/>
</dbReference>
<dbReference type="SMART" id="SM00981">
    <property type="entry name" value="THUMP"/>
    <property type="match status" value="1"/>
</dbReference>
<dbReference type="CDD" id="cd11715">
    <property type="entry name" value="THUMP_AdoMetMT"/>
    <property type="match status" value="1"/>
</dbReference>
<evidence type="ECO:0000259" key="3">
    <source>
        <dbReference type="PROSITE" id="PS51165"/>
    </source>
</evidence>
<dbReference type="AlphaFoldDB" id="A0A3B0V295"/>
<dbReference type="PROSITE" id="PS01261">
    <property type="entry name" value="UPF0020"/>
    <property type="match status" value="1"/>
</dbReference>
<keyword evidence="2 4" id="KW-0808">Transferase</keyword>
<evidence type="ECO:0000256" key="1">
    <source>
        <dbReference type="ARBA" id="ARBA00022603"/>
    </source>
</evidence>
<dbReference type="GO" id="GO:0052915">
    <property type="term" value="F:23S rRNA (guanine(2445)-N(2))-methyltransferase activity"/>
    <property type="evidence" value="ECO:0007669"/>
    <property type="project" value="UniProtKB-EC"/>
</dbReference>
<dbReference type="PANTHER" id="PTHR47313:SF1">
    <property type="entry name" value="RIBOSOMAL RNA LARGE SUBUNIT METHYLTRANSFERASE K_L"/>
    <property type="match status" value="1"/>
</dbReference>
<accession>A0A3B0V295</accession>
<dbReference type="EMBL" id="UOEU01000653">
    <property type="protein sequence ID" value="VAW37121.1"/>
    <property type="molecule type" value="Genomic_DNA"/>
</dbReference>
<dbReference type="InterPro" id="IPR029063">
    <property type="entry name" value="SAM-dependent_MTases_sf"/>
</dbReference>
<dbReference type="Gene3D" id="3.40.50.150">
    <property type="entry name" value="Vaccinia Virus protein VP39"/>
    <property type="match status" value="1"/>
</dbReference>
<dbReference type="EC" id="2.1.1.173" evidence="4"/>
<dbReference type="PROSITE" id="PS00092">
    <property type="entry name" value="N6_MTASE"/>
    <property type="match status" value="1"/>
</dbReference>
<gene>
    <name evidence="4" type="ORF">MNBD_CHLOROFLEXI01-3426</name>
</gene>
<dbReference type="GO" id="GO:0070043">
    <property type="term" value="F:rRNA (guanine-N7-)-methyltransferase activity"/>
    <property type="evidence" value="ECO:0007669"/>
    <property type="project" value="TreeGrafter"/>
</dbReference>
<dbReference type="GO" id="GO:0003723">
    <property type="term" value="F:RNA binding"/>
    <property type="evidence" value="ECO:0007669"/>
    <property type="project" value="InterPro"/>
</dbReference>
<sequence>KFGLETVVKQEVQALGFEEVVVSDGRIQFNATLADIPKANLWLRCADRVLLKISEFQAHTFDDLFEQTKALPWETWITPDGRFTVNAKSVKSVLKSGRSCQSIVKKAVVERLKTAYQLDWFPETGAAFTIRLALVRNTALLTIDTSGTGLHRRGYRAQAGEAPLKETFAAGLVKLTQWQPGQRLLDPMCGSGTVLIEAAMIGRNMAPGLNREFAAEGWPIIPAEAWQTARQEAKKAQLPSGKLQLFGSDIDSASIALARSNAQKAGVGDDIVFTPKDVKKLWIDQQFGVVITNPPYGIRMAEYRNLNGIYIAFNKTFRKKLGWAVNVLTADEKFPDYFKRSRPDKVRKLYNGTIKTNYYQWNGRKSPP</sequence>
<dbReference type="Pfam" id="PF01170">
    <property type="entry name" value="UPF0020"/>
    <property type="match status" value="1"/>
</dbReference>
<dbReference type="Pfam" id="PF22020">
    <property type="entry name" value="RlmL_1st"/>
    <property type="match status" value="1"/>
</dbReference>
<organism evidence="4">
    <name type="scientific">hydrothermal vent metagenome</name>
    <dbReference type="NCBI Taxonomy" id="652676"/>
    <lineage>
        <taxon>unclassified sequences</taxon>
        <taxon>metagenomes</taxon>
        <taxon>ecological metagenomes</taxon>
    </lineage>
</organism>
<dbReference type="PROSITE" id="PS51165">
    <property type="entry name" value="THUMP"/>
    <property type="match status" value="1"/>
</dbReference>
<keyword evidence="1 4" id="KW-0489">Methyltransferase</keyword>
<dbReference type="InterPro" id="IPR004114">
    <property type="entry name" value="THUMP_dom"/>
</dbReference>
<protein>
    <submittedName>
        <fullName evidence="4">23S rRNA (Guanine(2445)-N(2))-methyltransferase</fullName>
        <ecNumber evidence="4">2.1.1.173</ecNumber>
    </submittedName>
</protein>
<feature type="non-terminal residue" evidence="4">
    <location>
        <position position="1"/>
    </location>
</feature>
<proteinExistence type="predicted"/>
<dbReference type="InterPro" id="IPR054170">
    <property type="entry name" value="RlmL_1st"/>
</dbReference>
<evidence type="ECO:0000313" key="4">
    <source>
        <dbReference type="EMBL" id="VAW37121.1"/>
    </source>
</evidence>
<dbReference type="InterPro" id="IPR000241">
    <property type="entry name" value="RlmKL-like_Mtase"/>
</dbReference>
<dbReference type="SUPFAM" id="SSF53335">
    <property type="entry name" value="S-adenosyl-L-methionine-dependent methyltransferases"/>
    <property type="match status" value="1"/>
</dbReference>
<dbReference type="PANTHER" id="PTHR47313">
    <property type="entry name" value="RIBOSOMAL RNA LARGE SUBUNIT METHYLTRANSFERASE K/L"/>
    <property type="match status" value="1"/>
</dbReference>
<dbReference type="InterPro" id="IPR002052">
    <property type="entry name" value="DNA_methylase_N6_adenine_CS"/>
</dbReference>
<dbReference type="PRINTS" id="PR00507">
    <property type="entry name" value="N12N6MTFRASE"/>
</dbReference>
<reference evidence="4" key="1">
    <citation type="submission" date="2018-06" db="EMBL/GenBank/DDBJ databases">
        <authorList>
            <person name="Zhirakovskaya E."/>
        </authorList>
    </citation>
    <scope>NUCLEOTIDE SEQUENCE</scope>
</reference>
<evidence type="ECO:0000256" key="2">
    <source>
        <dbReference type="ARBA" id="ARBA00022679"/>
    </source>
</evidence>
<feature type="domain" description="THUMP" evidence="3">
    <location>
        <begin position="35"/>
        <end position="145"/>
    </location>
</feature>
<dbReference type="InterPro" id="IPR053943">
    <property type="entry name" value="RlmKL-like_Mtase_CS"/>
</dbReference>
<name>A0A3B0V295_9ZZZZ</name>